<organism evidence="3 4">
    <name type="scientific">Orchesella cincta</name>
    <name type="common">Springtail</name>
    <name type="synonym">Podura cincta</name>
    <dbReference type="NCBI Taxonomy" id="48709"/>
    <lineage>
        <taxon>Eukaryota</taxon>
        <taxon>Metazoa</taxon>
        <taxon>Ecdysozoa</taxon>
        <taxon>Arthropoda</taxon>
        <taxon>Hexapoda</taxon>
        <taxon>Collembola</taxon>
        <taxon>Entomobryomorpha</taxon>
        <taxon>Entomobryoidea</taxon>
        <taxon>Orchesellidae</taxon>
        <taxon>Orchesellinae</taxon>
        <taxon>Orchesella</taxon>
    </lineage>
</organism>
<dbReference type="GO" id="GO:0003779">
    <property type="term" value="F:actin binding"/>
    <property type="evidence" value="ECO:0007669"/>
    <property type="project" value="InterPro"/>
</dbReference>
<dbReference type="AlphaFoldDB" id="A0A1D2N7C8"/>
<dbReference type="InterPro" id="IPR003124">
    <property type="entry name" value="WH2_dom"/>
</dbReference>
<evidence type="ECO:0000259" key="2">
    <source>
        <dbReference type="PROSITE" id="PS51082"/>
    </source>
</evidence>
<sequence length="115" mass="12366">MPIPPPPPGPPPPPAPPSFAAPPVGGGAPDPNGRNLLLQSIRQGAKLKKAPVVNDRSTPLVSGAEYVNRPETEENNCFLAWRGDLIFITRISERIAIARSENSRCIEIGRHEGIF</sequence>
<evidence type="ECO:0000313" key="4">
    <source>
        <dbReference type="Proteomes" id="UP000094527"/>
    </source>
</evidence>
<feature type="domain" description="WH2" evidence="2">
    <location>
        <begin position="33"/>
        <end position="50"/>
    </location>
</feature>
<evidence type="ECO:0000256" key="1">
    <source>
        <dbReference type="SAM" id="MobiDB-lite"/>
    </source>
</evidence>
<gene>
    <name evidence="3" type="ORF">Ocin01_05516</name>
</gene>
<reference evidence="3 4" key="1">
    <citation type="journal article" date="2016" name="Genome Biol. Evol.">
        <title>Gene Family Evolution Reflects Adaptation to Soil Environmental Stressors in the Genome of the Collembolan Orchesella cincta.</title>
        <authorList>
            <person name="Faddeeva-Vakhrusheva A."/>
            <person name="Derks M.F."/>
            <person name="Anvar S.Y."/>
            <person name="Agamennone V."/>
            <person name="Suring W."/>
            <person name="Smit S."/>
            <person name="van Straalen N.M."/>
            <person name="Roelofs D."/>
        </authorList>
    </citation>
    <scope>NUCLEOTIDE SEQUENCE [LARGE SCALE GENOMIC DNA]</scope>
    <source>
        <tissue evidence="3">Mixed pool</tissue>
    </source>
</reference>
<dbReference type="Pfam" id="PF02205">
    <property type="entry name" value="WH2"/>
    <property type="match status" value="1"/>
</dbReference>
<feature type="region of interest" description="Disordered" evidence="1">
    <location>
        <begin position="1"/>
        <end position="35"/>
    </location>
</feature>
<dbReference type="Proteomes" id="UP000094527">
    <property type="component" value="Unassembled WGS sequence"/>
</dbReference>
<protein>
    <recommendedName>
        <fullName evidence="2">WH2 domain-containing protein</fullName>
    </recommendedName>
</protein>
<dbReference type="EMBL" id="LJIJ01000168">
    <property type="protein sequence ID" value="ODN01169.1"/>
    <property type="molecule type" value="Genomic_DNA"/>
</dbReference>
<proteinExistence type="predicted"/>
<comment type="caution">
    <text evidence="3">The sequence shown here is derived from an EMBL/GenBank/DDBJ whole genome shotgun (WGS) entry which is preliminary data.</text>
</comment>
<dbReference type="STRING" id="48709.A0A1D2N7C8"/>
<evidence type="ECO:0000313" key="3">
    <source>
        <dbReference type="EMBL" id="ODN01169.1"/>
    </source>
</evidence>
<accession>A0A1D2N7C8</accession>
<feature type="compositionally biased region" description="Pro residues" evidence="1">
    <location>
        <begin position="1"/>
        <end position="20"/>
    </location>
</feature>
<dbReference type="PROSITE" id="PS51082">
    <property type="entry name" value="WH2"/>
    <property type="match status" value="1"/>
</dbReference>
<dbReference type="OrthoDB" id="5877983at2759"/>
<name>A0A1D2N7C8_ORCCI</name>
<keyword evidence="4" id="KW-1185">Reference proteome</keyword>